<dbReference type="OrthoDB" id="9806226at2"/>
<accession>H1D1V4</accession>
<dbReference type="eggNOG" id="COG1386">
    <property type="taxonomic scope" value="Bacteria"/>
</dbReference>
<proteinExistence type="predicted"/>
<dbReference type="InterPro" id="IPR036390">
    <property type="entry name" value="WH_DNA-bd_sf"/>
</dbReference>
<dbReference type="GeneID" id="98910713"/>
<dbReference type="GO" id="GO:0051304">
    <property type="term" value="P:chromosome separation"/>
    <property type="evidence" value="ECO:0007669"/>
    <property type="project" value="InterPro"/>
</dbReference>
<dbReference type="PANTHER" id="PTHR34298">
    <property type="entry name" value="SEGREGATION AND CONDENSATION PROTEIN B"/>
    <property type="match status" value="1"/>
</dbReference>
<evidence type="ECO:0000256" key="2">
    <source>
        <dbReference type="ARBA" id="ARBA00022618"/>
    </source>
</evidence>
<evidence type="ECO:0000313" key="5">
    <source>
        <dbReference type="EMBL" id="EHO62467.1"/>
    </source>
</evidence>
<keyword evidence="3" id="KW-0159">Chromosome partition</keyword>
<dbReference type="GO" id="GO:0051301">
    <property type="term" value="P:cell division"/>
    <property type="evidence" value="ECO:0007669"/>
    <property type="project" value="UniProtKB-KW"/>
</dbReference>
<dbReference type="InterPro" id="IPR005234">
    <property type="entry name" value="ScpB_csome_segregation"/>
</dbReference>
<evidence type="ECO:0000256" key="4">
    <source>
        <dbReference type="ARBA" id="ARBA00023306"/>
    </source>
</evidence>
<dbReference type="InterPro" id="IPR036388">
    <property type="entry name" value="WH-like_DNA-bd_sf"/>
</dbReference>
<gene>
    <name evidence="5" type="ORF">HMPREF9453_01592</name>
</gene>
<evidence type="ECO:0000256" key="3">
    <source>
        <dbReference type="ARBA" id="ARBA00022829"/>
    </source>
</evidence>
<dbReference type="STRING" id="742743.HMPREF9453_01592"/>
<dbReference type="PIRSF" id="PIRSF019345">
    <property type="entry name" value="ScpB"/>
    <property type="match status" value="1"/>
</dbReference>
<dbReference type="HOGENOM" id="CLU_045647_5_3_9"/>
<reference evidence="5 6" key="1">
    <citation type="submission" date="2011-11" db="EMBL/GenBank/DDBJ databases">
        <title>The Genome Sequence of Dialister succinatiphilus YIT 11850.</title>
        <authorList>
            <consortium name="The Broad Institute Genome Sequencing Platform"/>
            <person name="Earl A."/>
            <person name="Ward D."/>
            <person name="Feldgarden M."/>
            <person name="Gevers D."/>
            <person name="Morotomi M."/>
            <person name="Young S.K."/>
            <person name="Zeng Q."/>
            <person name="Gargeya S."/>
            <person name="Fitzgerald M."/>
            <person name="Haas B."/>
            <person name="Abouelleil A."/>
            <person name="Alvarado L."/>
            <person name="Arachchi H.M."/>
            <person name="Berlin A."/>
            <person name="Brown A."/>
            <person name="Chapman S.B."/>
            <person name="Dunbar C."/>
            <person name="Gearin G."/>
            <person name="Goldberg J."/>
            <person name="Griggs A."/>
            <person name="Gujja S."/>
            <person name="Heiman D."/>
            <person name="Howarth C."/>
            <person name="Lui A."/>
            <person name="MacDonald P.J.P."/>
            <person name="Montmayeur A."/>
            <person name="Murphy C."/>
            <person name="Neiman D."/>
            <person name="Pearson M."/>
            <person name="Priest M."/>
            <person name="Roberts A."/>
            <person name="Saif S."/>
            <person name="Shea T."/>
            <person name="Sisk P."/>
            <person name="Stolte C."/>
            <person name="Sykes S."/>
            <person name="Wortman J."/>
            <person name="Nusbaum C."/>
            <person name="Birren B."/>
        </authorList>
    </citation>
    <scope>NUCLEOTIDE SEQUENCE [LARGE SCALE GENOMIC DNA]</scope>
    <source>
        <strain evidence="5 6">YIT 11850</strain>
    </source>
</reference>
<organism evidence="5 6">
    <name type="scientific">Dialister succinatiphilus YIT 11850</name>
    <dbReference type="NCBI Taxonomy" id="742743"/>
    <lineage>
        <taxon>Bacteria</taxon>
        <taxon>Bacillati</taxon>
        <taxon>Bacillota</taxon>
        <taxon>Negativicutes</taxon>
        <taxon>Veillonellales</taxon>
        <taxon>Veillonellaceae</taxon>
        <taxon>Dialister</taxon>
    </lineage>
</organism>
<evidence type="ECO:0000256" key="1">
    <source>
        <dbReference type="ARBA" id="ARBA00022490"/>
    </source>
</evidence>
<dbReference type="SUPFAM" id="SSF46785">
    <property type="entry name" value="Winged helix' DNA-binding domain"/>
    <property type="match status" value="2"/>
</dbReference>
<keyword evidence="4" id="KW-0131">Cell cycle</keyword>
<evidence type="ECO:0000313" key="6">
    <source>
        <dbReference type="Proteomes" id="UP000003277"/>
    </source>
</evidence>
<comment type="caution">
    <text evidence="5">The sequence shown here is derived from an EMBL/GenBank/DDBJ whole genome shotgun (WGS) entry which is preliminary data.</text>
</comment>
<dbReference type="Proteomes" id="UP000003277">
    <property type="component" value="Unassembled WGS sequence"/>
</dbReference>
<name>H1D1V4_9FIRM</name>
<dbReference type="PATRIC" id="fig|742743.3.peg.1624"/>
<keyword evidence="1" id="KW-0963">Cytoplasm</keyword>
<dbReference type="Gene3D" id="1.10.10.10">
    <property type="entry name" value="Winged helix-like DNA-binding domain superfamily/Winged helix DNA-binding domain"/>
    <property type="match status" value="2"/>
</dbReference>
<protein>
    <submittedName>
        <fullName evidence="5">Segregation and condensation protein B</fullName>
    </submittedName>
</protein>
<keyword evidence="2" id="KW-0132">Cell division</keyword>
<dbReference type="Pfam" id="PF04079">
    <property type="entry name" value="SMC_ScpB"/>
    <property type="match status" value="1"/>
</dbReference>
<dbReference type="PANTHER" id="PTHR34298:SF2">
    <property type="entry name" value="SEGREGATION AND CONDENSATION PROTEIN B"/>
    <property type="match status" value="1"/>
</dbReference>
<dbReference type="AlphaFoldDB" id="H1D1V4"/>
<sequence>MKGAAALSPLIEAFLFARGTPATLKELARALGEDTVSVEKGLEYLKARYDRADSGITLHHTGAGYGLATKKEYDSWLSSLLGKQTPLSAAALETLAVIALREPVTRVEIEKIRGVSAGRVISLLMEKDLVEERGRLDVPGRPILYGTTRRFLQATGLNDVSELKTRWSGKPDEGELF</sequence>
<dbReference type="EMBL" id="ADLT01000052">
    <property type="protein sequence ID" value="EHO62467.1"/>
    <property type="molecule type" value="Genomic_DNA"/>
</dbReference>
<dbReference type="RefSeq" id="WP_008860086.1">
    <property type="nucleotide sequence ID" value="NZ_JH591188.1"/>
</dbReference>
<keyword evidence="6" id="KW-1185">Reference proteome</keyword>
<dbReference type="NCBIfam" id="TIGR00281">
    <property type="entry name" value="SMC-Scp complex subunit ScpB"/>
    <property type="match status" value="1"/>
</dbReference>